<gene>
    <name evidence="1" type="ORF">Lalb_Chr24g0403531</name>
</gene>
<proteinExistence type="predicted"/>
<evidence type="ECO:0000313" key="2">
    <source>
        <dbReference type="Proteomes" id="UP000447434"/>
    </source>
</evidence>
<dbReference type="Proteomes" id="UP000447434">
    <property type="component" value="Chromosome 24"/>
</dbReference>
<sequence>MSSLDCSISHIFREINFCADKLANFSVSSMTSSWWNEISNFVLNEFSRN</sequence>
<name>A0A6A4N5H5_LUPAL</name>
<dbReference type="OrthoDB" id="1731261at2759"/>
<dbReference type="EMBL" id="WOCE01000024">
    <property type="protein sequence ID" value="KAE9586585.1"/>
    <property type="molecule type" value="Genomic_DNA"/>
</dbReference>
<protein>
    <recommendedName>
        <fullName evidence="3">RNase H type-1 domain-containing protein</fullName>
    </recommendedName>
</protein>
<dbReference type="AlphaFoldDB" id="A0A6A4N5H5"/>
<evidence type="ECO:0008006" key="3">
    <source>
        <dbReference type="Google" id="ProtNLM"/>
    </source>
</evidence>
<accession>A0A6A4N5H5</accession>
<reference evidence="2" key="1">
    <citation type="journal article" date="2020" name="Nat. Commun.">
        <title>Genome sequence of the cluster root forming white lupin.</title>
        <authorList>
            <person name="Hufnagel B."/>
            <person name="Marques A."/>
            <person name="Soriano A."/>
            <person name="Marques L."/>
            <person name="Divol F."/>
            <person name="Doumas P."/>
            <person name="Sallet E."/>
            <person name="Mancinotti D."/>
            <person name="Carrere S."/>
            <person name="Marande W."/>
            <person name="Arribat S."/>
            <person name="Keller J."/>
            <person name="Huneau C."/>
            <person name="Blein T."/>
            <person name="Aime D."/>
            <person name="Laguerre M."/>
            <person name="Taylor J."/>
            <person name="Schubert V."/>
            <person name="Nelson M."/>
            <person name="Geu-Flores F."/>
            <person name="Crespi M."/>
            <person name="Gallardo-Guerrero K."/>
            <person name="Delaux P.-M."/>
            <person name="Salse J."/>
            <person name="Berges H."/>
            <person name="Guyot R."/>
            <person name="Gouzy J."/>
            <person name="Peret B."/>
        </authorList>
    </citation>
    <scope>NUCLEOTIDE SEQUENCE [LARGE SCALE GENOMIC DNA]</scope>
    <source>
        <strain evidence="2">cv. Amiga</strain>
    </source>
</reference>
<keyword evidence="2" id="KW-1185">Reference proteome</keyword>
<comment type="caution">
    <text evidence="1">The sequence shown here is derived from an EMBL/GenBank/DDBJ whole genome shotgun (WGS) entry which is preliminary data.</text>
</comment>
<evidence type="ECO:0000313" key="1">
    <source>
        <dbReference type="EMBL" id="KAE9586585.1"/>
    </source>
</evidence>
<organism evidence="1 2">
    <name type="scientific">Lupinus albus</name>
    <name type="common">White lupine</name>
    <name type="synonym">Lupinus termis</name>
    <dbReference type="NCBI Taxonomy" id="3870"/>
    <lineage>
        <taxon>Eukaryota</taxon>
        <taxon>Viridiplantae</taxon>
        <taxon>Streptophyta</taxon>
        <taxon>Embryophyta</taxon>
        <taxon>Tracheophyta</taxon>
        <taxon>Spermatophyta</taxon>
        <taxon>Magnoliopsida</taxon>
        <taxon>eudicotyledons</taxon>
        <taxon>Gunneridae</taxon>
        <taxon>Pentapetalae</taxon>
        <taxon>rosids</taxon>
        <taxon>fabids</taxon>
        <taxon>Fabales</taxon>
        <taxon>Fabaceae</taxon>
        <taxon>Papilionoideae</taxon>
        <taxon>50 kb inversion clade</taxon>
        <taxon>genistoids sensu lato</taxon>
        <taxon>core genistoids</taxon>
        <taxon>Genisteae</taxon>
        <taxon>Lupinus</taxon>
    </lineage>
</organism>